<comment type="subcellular location">
    <subcellularLocation>
        <location evidence="1">Membrane</location>
        <topology evidence="1">Multi-pass membrane protein</topology>
    </subcellularLocation>
</comment>
<dbReference type="InterPro" id="IPR020846">
    <property type="entry name" value="MFS_dom"/>
</dbReference>
<evidence type="ECO:0000256" key="5">
    <source>
        <dbReference type="SAM" id="MobiDB-lite"/>
    </source>
</evidence>
<feature type="transmembrane region" description="Helical" evidence="6">
    <location>
        <begin position="376"/>
        <end position="396"/>
    </location>
</feature>
<organism evidence="8 9">
    <name type="scientific">Diutina rugosa</name>
    <name type="common">Yeast</name>
    <name type="synonym">Candida rugosa</name>
    <dbReference type="NCBI Taxonomy" id="5481"/>
    <lineage>
        <taxon>Eukaryota</taxon>
        <taxon>Fungi</taxon>
        <taxon>Dikarya</taxon>
        <taxon>Ascomycota</taxon>
        <taxon>Saccharomycotina</taxon>
        <taxon>Pichiomycetes</taxon>
        <taxon>Debaryomycetaceae</taxon>
        <taxon>Diutina</taxon>
    </lineage>
</organism>
<dbReference type="Gene3D" id="1.20.1250.20">
    <property type="entry name" value="MFS general substrate transporter like domains"/>
    <property type="match status" value="1"/>
</dbReference>
<feature type="transmembrane region" description="Helical" evidence="6">
    <location>
        <begin position="402"/>
        <end position="428"/>
    </location>
</feature>
<feature type="transmembrane region" description="Helical" evidence="6">
    <location>
        <begin position="173"/>
        <end position="191"/>
    </location>
</feature>
<feature type="transmembrane region" description="Helical" evidence="6">
    <location>
        <begin position="143"/>
        <end position="161"/>
    </location>
</feature>
<evidence type="ECO:0000256" key="2">
    <source>
        <dbReference type="ARBA" id="ARBA00022692"/>
    </source>
</evidence>
<feature type="transmembrane region" description="Helical" evidence="6">
    <location>
        <begin position="440"/>
        <end position="458"/>
    </location>
</feature>
<name>A0A642UQM1_DIURU</name>
<dbReference type="PANTHER" id="PTHR23502:SF21">
    <property type="entry name" value="DITYROSINE TRANSPORTER 1"/>
    <property type="match status" value="1"/>
</dbReference>
<dbReference type="InterPro" id="IPR036259">
    <property type="entry name" value="MFS_trans_sf"/>
</dbReference>
<evidence type="ECO:0000256" key="6">
    <source>
        <dbReference type="SAM" id="Phobius"/>
    </source>
</evidence>
<dbReference type="InterPro" id="IPR011701">
    <property type="entry name" value="MFS"/>
</dbReference>
<dbReference type="OrthoDB" id="3066029at2759"/>
<dbReference type="PROSITE" id="PS50850">
    <property type="entry name" value="MFS"/>
    <property type="match status" value="1"/>
</dbReference>
<dbReference type="SUPFAM" id="SSF103473">
    <property type="entry name" value="MFS general substrate transporter"/>
    <property type="match status" value="1"/>
</dbReference>
<dbReference type="PANTHER" id="PTHR23502">
    <property type="entry name" value="MAJOR FACILITATOR SUPERFAMILY"/>
    <property type="match status" value="1"/>
</dbReference>
<dbReference type="AlphaFoldDB" id="A0A642UQM1"/>
<dbReference type="GeneID" id="54780832"/>
<reference evidence="8 9" key="1">
    <citation type="submission" date="2019-07" db="EMBL/GenBank/DDBJ databases">
        <title>Genome assembly of two rare yeast pathogens: Diutina rugosa and Trichomonascus ciferrii.</title>
        <authorList>
            <person name="Mixao V."/>
            <person name="Saus E."/>
            <person name="Hansen A."/>
            <person name="Lass-Flor C."/>
            <person name="Gabaldon T."/>
        </authorList>
    </citation>
    <scope>NUCLEOTIDE SEQUENCE [LARGE SCALE GENOMIC DNA]</scope>
    <source>
        <strain evidence="8 9">CBS 613</strain>
    </source>
</reference>
<feature type="transmembrane region" description="Helical" evidence="6">
    <location>
        <begin position="203"/>
        <end position="225"/>
    </location>
</feature>
<keyword evidence="9" id="KW-1185">Reference proteome</keyword>
<feature type="transmembrane region" description="Helical" evidence="6">
    <location>
        <begin position="75"/>
        <end position="96"/>
    </location>
</feature>
<accession>A0A642UQM1</accession>
<gene>
    <name evidence="8" type="ORF">DIURU_002181</name>
</gene>
<proteinExistence type="predicted"/>
<feature type="transmembrane region" description="Helical" evidence="6">
    <location>
        <begin position="338"/>
        <end position="355"/>
    </location>
</feature>
<evidence type="ECO:0000256" key="1">
    <source>
        <dbReference type="ARBA" id="ARBA00004141"/>
    </source>
</evidence>
<comment type="caution">
    <text evidence="8">The sequence shown here is derived from an EMBL/GenBank/DDBJ whole genome shotgun (WGS) entry which is preliminary data.</text>
</comment>
<keyword evidence="2 6" id="KW-0812">Transmembrane</keyword>
<feature type="transmembrane region" description="Helical" evidence="6">
    <location>
        <begin position="464"/>
        <end position="489"/>
    </location>
</feature>
<feature type="domain" description="Major facilitator superfamily (MFS) profile" evidence="7">
    <location>
        <begin position="77"/>
        <end position="493"/>
    </location>
</feature>
<sequence length="512" mass="55072">MASLERSSTKSIPPAALLHISPLSSTPSSPDPLASPKSLFPSSPSALGPPKNDLPPPSRPSSPPPYSVIDGYQRVVIIILVCAAGFLGPVAGNIYVPLLARFQTVFNASAVAINGTVSAFMGVFAIAPIVWGVFADRYGRKPSYFLSLGIFVLASILLASLPPKLATLYVLRVFQSIGASAVMSIGAATMADIIEPRLRGTYIAYFMLGPQSGPILGPILSLVASNGNWRWVFGILAIAGGIIYISIIVWLPETNRSIVGNGYGIRIKLLNRIELFHPASFTDRPPQPPKQFLRAITYPPVLICALISGLLFASFYGVMVKTAFVLRDVYGFNTLQVSLSYLCPGASLMIGSISSGRISDRIQAKKGQEHLHEKRLILTVPGLVLQMCAVISWGWLVHLRVHVATVIMFLFFVGFGTTWVLTICTAYLTQCAGGRPATKVALANAFRNAGAAIAAAVIEPLVRIMGLSWCFTGLGLTGLISLAMIAALAKWRKTWKEKFELAERRAQISMKT</sequence>
<dbReference type="Proteomes" id="UP000449547">
    <property type="component" value="Unassembled WGS sequence"/>
</dbReference>
<dbReference type="GO" id="GO:0005275">
    <property type="term" value="F:amine transmembrane transporter activity"/>
    <property type="evidence" value="ECO:0007669"/>
    <property type="project" value="TreeGrafter"/>
</dbReference>
<evidence type="ECO:0000256" key="4">
    <source>
        <dbReference type="ARBA" id="ARBA00023136"/>
    </source>
</evidence>
<evidence type="ECO:0000313" key="8">
    <source>
        <dbReference type="EMBL" id="KAA8903670.1"/>
    </source>
</evidence>
<evidence type="ECO:0000313" key="9">
    <source>
        <dbReference type="Proteomes" id="UP000449547"/>
    </source>
</evidence>
<dbReference type="OMA" id="FQAFGSC"/>
<evidence type="ECO:0000256" key="3">
    <source>
        <dbReference type="ARBA" id="ARBA00022989"/>
    </source>
</evidence>
<feature type="compositionally biased region" description="Pro residues" evidence="5">
    <location>
        <begin position="52"/>
        <end position="63"/>
    </location>
</feature>
<feature type="transmembrane region" description="Helical" evidence="6">
    <location>
        <begin position="231"/>
        <end position="251"/>
    </location>
</feature>
<feature type="region of interest" description="Disordered" evidence="5">
    <location>
        <begin position="22"/>
        <end position="63"/>
    </location>
</feature>
<dbReference type="VEuPathDB" id="FungiDB:DIURU_002181"/>
<feature type="transmembrane region" description="Helical" evidence="6">
    <location>
        <begin position="296"/>
        <end position="318"/>
    </location>
</feature>
<keyword evidence="4 6" id="KW-0472">Membrane</keyword>
<dbReference type="GO" id="GO:0005886">
    <property type="term" value="C:plasma membrane"/>
    <property type="evidence" value="ECO:0007669"/>
    <property type="project" value="TreeGrafter"/>
</dbReference>
<dbReference type="Pfam" id="PF07690">
    <property type="entry name" value="MFS_1"/>
    <property type="match status" value="1"/>
</dbReference>
<feature type="transmembrane region" description="Helical" evidence="6">
    <location>
        <begin position="108"/>
        <end position="131"/>
    </location>
</feature>
<keyword evidence="3 6" id="KW-1133">Transmembrane helix</keyword>
<evidence type="ECO:0000259" key="7">
    <source>
        <dbReference type="PROSITE" id="PS50850"/>
    </source>
</evidence>
<dbReference type="RefSeq" id="XP_034012876.1">
    <property type="nucleotide sequence ID" value="XM_034154805.1"/>
</dbReference>
<feature type="compositionally biased region" description="Low complexity" evidence="5">
    <location>
        <begin position="22"/>
        <end position="36"/>
    </location>
</feature>
<dbReference type="EMBL" id="SWFT01000066">
    <property type="protein sequence ID" value="KAA8903670.1"/>
    <property type="molecule type" value="Genomic_DNA"/>
</dbReference>
<protein>
    <recommendedName>
        <fullName evidence="7">Major facilitator superfamily (MFS) profile domain-containing protein</fullName>
    </recommendedName>
</protein>